<dbReference type="PANTHER" id="PTHR10855">
    <property type="entry name" value="26S PROTEASOME NON-ATPASE REGULATORY SUBUNIT 12/COP9 SIGNALOSOME COMPLEX SUBUNIT 4"/>
    <property type="match status" value="1"/>
</dbReference>
<dbReference type="InterPro" id="IPR036390">
    <property type="entry name" value="WH_DNA-bd_sf"/>
</dbReference>
<dbReference type="Proteomes" id="UP000271098">
    <property type="component" value="Unassembled WGS sequence"/>
</dbReference>
<dbReference type="InterPro" id="IPR036388">
    <property type="entry name" value="WH-like_DNA-bd_sf"/>
</dbReference>
<protein>
    <recommendedName>
        <fullName evidence="4">COP9 signalosome complex subunit 4</fullName>
    </recommendedName>
</protein>
<evidence type="ECO:0000256" key="4">
    <source>
        <dbReference type="ARBA" id="ARBA00014881"/>
    </source>
</evidence>
<dbReference type="Pfam" id="PF01399">
    <property type="entry name" value="PCI"/>
    <property type="match status" value="1"/>
</dbReference>
<dbReference type="Gene3D" id="1.25.40.10">
    <property type="entry name" value="Tetratricopeptide repeat domain"/>
    <property type="match status" value="1"/>
</dbReference>
<dbReference type="Pfam" id="PF22241">
    <property type="entry name" value="PSMD12-CSN4_N"/>
    <property type="match status" value="1"/>
</dbReference>
<evidence type="ECO:0000256" key="6">
    <source>
        <dbReference type="ARBA" id="ARBA00022790"/>
    </source>
</evidence>
<organism evidence="11">
    <name type="scientific">Gongylonema pulchrum</name>
    <dbReference type="NCBI Taxonomy" id="637853"/>
    <lineage>
        <taxon>Eukaryota</taxon>
        <taxon>Metazoa</taxon>
        <taxon>Ecdysozoa</taxon>
        <taxon>Nematoda</taxon>
        <taxon>Chromadorea</taxon>
        <taxon>Rhabditida</taxon>
        <taxon>Spirurina</taxon>
        <taxon>Spiruromorpha</taxon>
        <taxon>Spiruroidea</taxon>
        <taxon>Gongylonematidae</taxon>
        <taxon>Gongylonema</taxon>
    </lineage>
</organism>
<evidence type="ECO:0000256" key="5">
    <source>
        <dbReference type="ARBA" id="ARBA00022490"/>
    </source>
</evidence>
<sequence>MVVSRQFISDIIVALDNLDRNLVLQIARGLLNIVQSHMISYEEQVTALRFRLADVYEEQGNFEEAAKNLIAIPLETGQRGGNVTALRFRLADVYEEQGNFEEAAKNLIAIPLETGQSDEKRWFGVEDQVFDSSNWANSPINRWFFPLTLYARVLDHRNKFIEAAQRYYDLSIFQTGLSNAEKMQALTNAISCAILASPAHQRCTREGWSVLKRAIVEHNFIAVSRIFTNITFEQLAKLLDIDNKQAEKMAWQMIADKRVSGMMDQIDGLIHFTPSVNDDAITGREALAEWDQLIGELCHHVNTISDMIELKHPLWCETLKQISNCA</sequence>
<evidence type="ECO:0000256" key="7">
    <source>
        <dbReference type="ARBA" id="ARBA00023242"/>
    </source>
</evidence>
<gene>
    <name evidence="9" type="ORF">GPUH_LOCUS15965</name>
</gene>
<dbReference type="WBParaSite" id="GPUH_0001598701-mRNA-1">
    <property type="protein sequence ID" value="GPUH_0001598701-mRNA-1"/>
    <property type="gene ID" value="GPUH_0001598701"/>
</dbReference>
<dbReference type="InterPro" id="IPR011990">
    <property type="entry name" value="TPR-like_helical_dom_sf"/>
</dbReference>
<evidence type="ECO:0000313" key="11">
    <source>
        <dbReference type="WBParaSite" id="GPUH_0001598701-mRNA-1"/>
    </source>
</evidence>
<dbReference type="OrthoDB" id="295656at2759"/>
<dbReference type="AlphaFoldDB" id="A0A183E4S4"/>
<feature type="domain" description="PCI" evidence="8">
    <location>
        <begin position="99"/>
        <end position="277"/>
    </location>
</feature>
<evidence type="ECO:0000256" key="2">
    <source>
        <dbReference type="ARBA" id="ARBA00004496"/>
    </source>
</evidence>
<name>A0A183E4S4_9BILA</name>
<proteinExistence type="inferred from homology"/>
<evidence type="ECO:0000313" key="9">
    <source>
        <dbReference type="EMBL" id="VDN27009.1"/>
    </source>
</evidence>
<dbReference type="GO" id="GO:0005829">
    <property type="term" value="C:cytosol"/>
    <property type="evidence" value="ECO:0007669"/>
    <property type="project" value="TreeGrafter"/>
</dbReference>
<comment type="subcellular location">
    <subcellularLocation>
        <location evidence="2">Cytoplasm</location>
    </subcellularLocation>
    <subcellularLocation>
        <location evidence="1">Nucleus</location>
    </subcellularLocation>
</comment>
<dbReference type="SUPFAM" id="SSF46785">
    <property type="entry name" value="Winged helix' DNA-binding domain"/>
    <property type="match status" value="1"/>
</dbReference>
<dbReference type="GO" id="GO:0008180">
    <property type="term" value="C:COP9 signalosome"/>
    <property type="evidence" value="ECO:0007669"/>
    <property type="project" value="UniProtKB-KW"/>
</dbReference>
<comment type="similarity">
    <text evidence="3">Belongs to the CSN4 family.</text>
</comment>
<dbReference type="InterPro" id="IPR040134">
    <property type="entry name" value="PSMD12/CSN4"/>
</dbReference>
<dbReference type="PANTHER" id="PTHR10855:SF2">
    <property type="entry name" value="COP9 SIGNALOSOME COMPLEX SUBUNIT 4"/>
    <property type="match status" value="1"/>
</dbReference>
<evidence type="ECO:0000256" key="3">
    <source>
        <dbReference type="ARBA" id="ARBA00010417"/>
    </source>
</evidence>
<dbReference type="InterPro" id="IPR000717">
    <property type="entry name" value="PCI_dom"/>
</dbReference>
<dbReference type="SMART" id="SM00088">
    <property type="entry name" value="PINT"/>
    <property type="match status" value="1"/>
</dbReference>
<keyword evidence="7" id="KW-0539">Nucleus</keyword>
<keyword evidence="10" id="KW-1185">Reference proteome</keyword>
<evidence type="ECO:0000313" key="10">
    <source>
        <dbReference type="Proteomes" id="UP000271098"/>
    </source>
</evidence>
<dbReference type="SUPFAM" id="SSF48452">
    <property type="entry name" value="TPR-like"/>
    <property type="match status" value="1"/>
</dbReference>
<dbReference type="InterPro" id="IPR054559">
    <property type="entry name" value="PSMD12-CSN4-like_N"/>
</dbReference>
<reference evidence="9 10" key="2">
    <citation type="submission" date="2018-11" db="EMBL/GenBank/DDBJ databases">
        <authorList>
            <consortium name="Pathogen Informatics"/>
        </authorList>
    </citation>
    <scope>NUCLEOTIDE SEQUENCE [LARGE SCALE GENOMIC DNA]</scope>
</reference>
<keyword evidence="5" id="KW-0963">Cytoplasm</keyword>
<reference evidence="11" key="1">
    <citation type="submission" date="2016-06" db="UniProtKB">
        <authorList>
            <consortium name="WormBaseParasite"/>
        </authorList>
    </citation>
    <scope>IDENTIFICATION</scope>
</reference>
<accession>A0A183E4S4</accession>
<dbReference type="EMBL" id="UYRT01083126">
    <property type="protein sequence ID" value="VDN27009.1"/>
    <property type="molecule type" value="Genomic_DNA"/>
</dbReference>
<dbReference type="PROSITE" id="PS50250">
    <property type="entry name" value="PCI"/>
    <property type="match status" value="1"/>
</dbReference>
<evidence type="ECO:0000256" key="1">
    <source>
        <dbReference type="ARBA" id="ARBA00004123"/>
    </source>
</evidence>
<keyword evidence="6" id="KW-0736">Signalosome</keyword>
<evidence type="ECO:0000259" key="8">
    <source>
        <dbReference type="PROSITE" id="PS50250"/>
    </source>
</evidence>
<dbReference type="Gene3D" id="1.10.10.10">
    <property type="entry name" value="Winged helix-like DNA-binding domain superfamily/Winged helix DNA-binding domain"/>
    <property type="match status" value="1"/>
</dbReference>